<dbReference type="NCBIfam" id="NF001209">
    <property type="entry name" value="PRK00175.1"/>
    <property type="match status" value="1"/>
</dbReference>
<comment type="caution">
    <text evidence="8">The sequence shown here is derived from an EMBL/GenBank/DDBJ whole genome shotgun (WGS) entry which is preliminary data.</text>
</comment>
<dbReference type="GO" id="GO:0004414">
    <property type="term" value="F:homoserine O-acetyltransferase activity"/>
    <property type="evidence" value="ECO:0007669"/>
    <property type="project" value="TreeGrafter"/>
</dbReference>
<dbReference type="GO" id="GO:0009086">
    <property type="term" value="P:methionine biosynthetic process"/>
    <property type="evidence" value="ECO:0007669"/>
    <property type="project" value="UniProtKB-KW"/>
</dbReference>
<protein>
    <recommendedName>
        <fullName evidence="7">AB hydrolase-1 domain-containing protein</fullName>
    </recommendedName>
</protein>
<dbReference type="PIRSF" id="PIRSF000443">
    <property type="entry name" value="Homoser_Ac_trans"/>
    <property type="match status" value="1"/>
</dbReference>
<dbReference type="NCBIfam" id="TIGR01392">
    <property type="entry name" value="homoserO_Ac_trn"/>
    <property type="match status" value="1"/>
</dbReference>
<keyword evidence="6" id="KW-0012">Acyltransferase</keyword>
<organism evidence="8">
    <name type="scientific">marine sediment metagenome</name>
    <dbReference type="NCBI Taxonomy" id="412755"/>
    <lineage>
        <taxon>unclassified sequences</taxon>
        <taxon>metagenomes</taxon>
        <taxon>ecological metagenomes</taxon>
    </lineage>
</organism>
<dbReference type="InterPro" id="IPR000073">
    <property type="entry name" value="AB_hydrolase_1"/>
</dbReference>
<dbReference type="FunFam" id="1.10.1740.110:FF:000001">
    <property type="entry name" value="Homoserine O-acetyltransferase"/>
    <property type="match status" value="1"/>
</dbReference>
<accession>A0A0F9QJ48</accession>
<keyword evidence="5" id="KW-0486">Methionine biosynthesis</keyword>
<evidence type="ECO:0000256" key="6">
    <source>
        <dbReference type="ARBA" id="ARBA00023315"/>
    </source>
</evidence>
<dbReference type="PANTHER" id="PTHR32268">
    <property type="entry name" value="HOMOSERINE O-ACETYLTRANSFERASE"/>
    <property type="match status" value="1"/>
</dbReference>
<dbReference type="Gene3D" id="3.40.50.1820">
    <property type="entry name" value="alpha/beta hydrolase"/>
    <property type="match status" value="1"/>
</dbReference>
<evidence type="ECO:0000256" key="1">
    <source>
        <dbReference type="ARBA" id="ARBA00011738"/>
    </source>
</evidence>
<sequence>MWDKTFILESGETLQGFQLAYETYGVLNTFKSNVILIFHALSGSSHAFRDNSDIGGWWDEMVGLGKPFDISKYYVICVNILGSCYGSTGPTSINPETEKIYGLKFPLITVHDIVKSIKLLIDDLGIKKVLSVAGGSLGGFQALDWAVNYPTITQSVIPVATASYATPFNIAFNEVQRQAIYSDPNWNNGNYYTGEPPNVGLRLAREIGHITYLSEDSMMEKFGRDLRHNPEYVFQFKEEFEVESYLQYKGTSFTKRFDANSYLYLTKTIDYFDLKKDQNLVKTFSRIKNVKFLVISFSSDWLYPTSQSREIVYALKSNGIETSFVEIKTHYGHDSFLVECKDLREVVLSFLENLKI</sequence>
<dbReference type="InterPro" id="IPR008220">
    <property type="entry name" value="HAT_MetX-like"/>
</dbReference>
<evidence type="ECO:0000259" key="7">
    <source>
        <dbReference type="Pfam" id="PF00561"/>
    </source>
</evidence>
<dbReference type="Pfam" id="PF00561">
    <property type="entry name" value="Abhydrolase_1"/>
    <property type="match status" value="1"/>
</dbReference>
<dbReference type="PANTHER" id="PTHR32268:SF11">
    <property type="entry name" value="HOMOSERINE O-ACETYLTRANSFERASE"/>
    <property type="match status" value="1"/>
</dbReference>
<evidence type="ECO:0000256" key="3">
    <source>
        <dbReference type="ARBA" id="ARBA00022605"/>
    </source>
</evidence>
<name>A0A0F9QJ48_9ZZZZ</name>
<dbReference type="SUPFAM" id="SSF53474">
    <property type="entry name" value="alpha/beta-Hydrolases"/>
    <property type="match status" value="1"/>
</dbReference>
<dbReference type="GO" id="GO:0009092">
    <property type="term" value="P:homoserine metabolic process"/>
    <property type="evidence" value="ECO:0007669"/>
    <property type="project" value="TreeGrafter"/>
</dbReference>
<dbReference type="AlphaFoldDB" id="A0A0F9QJ48"/>
<dbReference type="EMBL" id="LAZR01001925">
    <property type="protein sequence ID" value="KKN37047.1"/>
    <property type="molecule type" value="Genomic_DNA"/>
</dbReference>
<dbReference type="Gene3D" id="1.10.1740.110">
    <property type="match status" value="1"/>
</dbReference>
<keyword evidence="2" id="KW-0963">Cytoplasm</keyword>
<keyword evidence="4" id="KW-0808">Transferase</keyword>
<dbReference type="HAMAP" id="MF_00296">
    <property type="entry name" value="MetX_acyltransf"/>
    <property type="match status" value="1"/>
</dbReference>
<gene>
    <name evidence="8" type="ORF">LCGC14_0767460</name>
</gene>
<evidence type="ECO:0000256" key="4">
    <source>
        <dbReference type="ARBA" id="ARBA00022679"/>
    </source>
</evidence>
<comment type="subunit">
    <text evidence="1">Homodimer.</text>
</comment>
<evidence type="ECO:0000256" key="2">
    <source>
        <dbReference type="ARBA" id="ARBA00022490"/>
    </source>
</evidence>
<reference evidence="8" key="1">
    <citation type="journal article" date="2015" name="Nature">
        <title>Complex archaea that bridge the gap between prokaryotes and eukaryotes.</title>
        <authorList>
            <person name="Spang A."/>
            <person name="Saw J.H."/>
            <person name="Jorgensen S.L."/>
            <person name="Zaremba-Niedzwiedzka K."/>
            <person name="Martijn J."/>
            <person name="Lind A.E."/>
            <person name="van Eijk R."/>
            <person name="Schleper C."/>
            <person name="Guy L."/>
            <person name="Ettema T.J."/>
        </authorList>
    </citation>
    <scope>NUCLEOTIDE SEQUENCE</scope>
</reference>
<evidence type="ECO:0000256" key="5">
    <source>
        <dbReference type="ARBA" id="ARBA00023167"/>
    </source>
</evidence>
<feature type="domain" description="AB hydrolase-1" evidence="7">
    <location>
        <begin position="33"/>
        <end position="338"/>
    </location>
</feature>
<evidence type="ECO:0000313" key="8">
    <source>
        <dbReference type="EMBL" id="KKN37047.1"/>
    </source>
</evidence>
<proteinExistence type="inferred from homology"/>
<keyword evidence="3" id="KW-0028">Amino-acid biosynthesis</keyword>
<dbReference type="InterPro" id="IPR029058">
    <property type="entry name" value="AB_hydrolase_fold"/>
</dbReference>